<comment type="similarity">
    <text evidence="2">Belongs to the nucleobase:cation symporter-2 (NCS2) (TC 2.A.40) family. Azg-like subfamily.</text>
</comment>
<keyword evidence="6 8" id="KW-0472">Membrane</keyword>
<evidence type="ECO:0000313" key="9">
    <source>
        <dbReference type="EMBL" id="KAK4225002.1"/>
    </source>
</evidence>
<feature type="transmembrane region" description="Helical" evidence="8">
    <location>
        <begin position="375"/>
        <end position="396"/>
    </location>
</feature>
<dbReference type="Pfam" id="PF00860">
    <property type="entry name" value="Xan_ur_permease"/>
    <property type="match status" value="2"/>
</dbReference>
<feature type="compositionally biased region" description="Polar residues" evidence="7">
    <location>
        <begin position="597"/>
        <end position="607"/>
    </location>
</feature>
<evidence type="ECO:0000256" key="8">
    <source>
        <dbReference type="SAM" id="Phobius"/>
    </source>
</evidence>
<dbReference type="Proteomes" id="UP001301958">
    <property type="component" value="Unassembled WGS sequence"/>
</dbReference>
<keyword evidence="3" id="KW-0813">Transport</keyword>
<evidence type="ECO:0000256" key="1">
    <source>
        <dbReference type="ARBA" id="ARBA00004141"/>
    </source>
</evidence>
<dbReference type="EMBL" id="MU865377">
    <property type="protein sequence ID" value="KAK4225002.1"/>
    <property type="molecule type" value="Genomic_DNA"/>
</dbReference>
<dbReference type="GO" id="GO:0015854">
    <property type="term" value="P:guanine transport"/>
    <property type="evidence" value="ECO:0007669"/>
    <property type="project" value="TreeGrafter"/>
</dbReference>
<feature type="transmembrane region" description="Helical" evidence="8">
    <location>
        <begin position="194"/>
        <end position="215"/>
    </location>
</feature>
<name>A0AAN7GUB0_9PEZI</name>
<evidence type="ECO:0000256" key="4">
    <source>
        <dbReference type="ARBA" id="ARBA00022692"/>
    </source>
</evidence>
<dbReference type="GO" id="GO:0005345">
    <property type="term" value="F:purine nucleobase transmembrane transporter activity"/>
    <property type="evidence" value="ECO:0007669"/>
    <property type="project" value="TreeGrafter"/>
</dbReference>
<dbReference type="PANTHER" id="PTHR43337:SF3">
    <property type="entry name" value="PURINE TRANSPORTER"/>
    <property type="match status" value="1"/>
</dbReference>
<feature type="transmembrane region" description="Helical" evidence="8">
    <location>
        <begin position="500"/>
        <end position="517"/>
    </location>
</feature>
<evidence type="ECO:0000256" key="3">
    <source>
        <dbReference type="ARBA" id="ARBA00022448"/>
    </source>
</evidence>
<dbReference type="AlphaFoldDB" id="A0AAN7GUB0"/>
<reference evidence="9" key="1">
    <citation type="journal article" date="2023" name="Mol. Phylogenet. Evol.">
        <title>Genome-scale phylogeny and comparative genomics of the fungal order Sordariales.</title>
        <authorList>
            <person name="Hensen N."/>
            <person name="Bonometti L."/>
            <person name="Westerberg I."/>
            <person name="Brannstrom I.O."/>
            <person name="Guillou S."/>
            <person name="Cros-Aarteil S."/>
            <person name="Calhoun S."/>
            <person name="Haridas S."/>
            <person name="Kuo A."/>
            <person name="Mondo S."/>
            <person name="Pangilinan J."/>
            <person name="Riley R."/>
            <person name="LaButti K."/>
            <person name="Andreopoulos B."/>
            <person name="Lipzen A."/>
            <person name="Chen C."/>
            <person name="Yan M."/>
            <person name="Daum C."/>
            <person name="Ng V."/>
            <person name="Clum A."/>
            <person name="Steindorff A."/>
            <person name="Ohm R.A."/>
            <person name="Martin F."/>
            <person name="Silar P."/>
            <person name="Natvig D.O."/>
            <person name="Lalanne C."/>
            <person name="Gautier V."/>
            <person name="Ament-Velasquez S.L."/>
            <person name="Kruys A."/>
            <person name="Hutchinson M.I."/>
            <person name="Powell A.J."/>
            <person name="Barry K."/>
            <person name="Miller A.N."/>
            <person name="Grigoriev I.V."/>
            <person name="Debuchy R."/>
            <person name="Gladieux P."/>
            <person name="Hiltunen Thoren M."/>
            <person name="Johannesson H."/>
        </authorList>
    </citation>
    <scope>NUCLEOTIDE SEQUENCE</scope>
    <source>
        <strain evidence="9">CBS 990.96</strain>
    </source>
</reference>
<feature type="transmembrane region" description="Helical" evidence="8">
    <location>
        <begin position="523"/>
        <end position="545"/>
    </location>
</feature>
<evidence type="ECO:0000256" key="2">
    <source>
        <dbReference type="ARBA" id="ARBA00005697"/>
    </source>
</evidence>
<dbReference type="InterPro" id="IPR006043">
    <property type="entry name" value="NCS2"/>
</dbReference>
<keyword evidence="5 8" id="KW-1133">Transmembrane helix</keyword>
<protein>
    <submittedName>
        <fullName evidence="9">Inner membrane protein</fullName>
    </submittedName>
</protein>
<feature type="transmembrane region" description="Helical" evidence="8">
    <location>
        <begin position="416"/>
        <end position="440"/>
    </location>
</feature>
<comment type="subcellular location">
    <subcellularLocation>
        <location evidence="1">Membrane</location>
        <topology evidence="1">Multi-pass membrane protein</topology>
    </subcellularLocation>
</comment>
<feature type="region of interest" description="Disordered" evidence="7">
    <location>
        <begin position="597"/>
        <end position="639"/>
    </location>
</feature>
<evidence type="ECO:0000256" key="5">
    <source>
        <dbReference type="ARBA" id="ARBA00022989"/>
    </source>
</evidence>
<feature type="transmembrane region" description="Helical" evidence="8">
    <location>
        <begin position="236"/>
        <end position="256"/>
    </location>
</feature>
<evidence type="ECO:0000256" key="7">
    <source>
        <dbReference type="SAM" id="MobiDB-lite"/>
    </source>
</evidence>
<proteinExistence type="inferred from homology"/>
<feature type="transmembrane region" description="Helical" evidence="8">
    <location>
        <begin position="452"/>
        <end position="470"/>
    </location>
</feature>
<feature type="transmembrane region" description="Helical" evidence="8">
    <location>
        <begin position="291"/>
        <end position="320"/>
    </location>
</feature>
<keyword evidence="4 8" id="KW-0812">Transmembrane</keyword>
<dbReference type="PANTHER" id="PTHR43337">
    <property type="entry name" value="XANTHINE/URACIL PERMEASE C887.17-RELATED"/>
    <property type="match status" value="1"/>
</dbReference>
<evidence type="ECO:0000256" key="6">
    <source>
        <dbReference type="ARBA" id="ARBA00023136"/>
    </source>
</evidence>
<dbReference type="GO" id="GO:0005886">
    <property type="term" value="C:plasma membrane"/>
    <property type="evidence" value="ECO:0007669"/>
    <property type="project" value="TreeGrafter"/>
</dbReference>
<dbReference type="GO" id="GO:0015853">
    <property type="term" value="P:adenine transport"/>
    <property type="evidence" value="ECO:0007669"/>
    <property type="project" value="TreeGrafter"/>
</dbReference>
<dbReference type="InterPro" id="IPR045018">
    <property type="entry name" value="Azg-like"/>
</dbReference>
<accession>A0AAN7GUB0</accession>
<reference evidence="9" key="2">
    <citation type="submission" date="2023-05" db="EMBL/GenBank/DDBJ databases">
        <authorList>
            <consortium name="Lawrence Berkeley National Laboratory"/>
            <person name="Steindorff A."/>
            <person name="Hensen N."/>
            <person name="Bonometti L."/>
            <person name="Westerberg I."/>
            <person name="Brannstrom I.O."/>
            <person name="Guillou S."/>
            <person name="Cros-Aarteil S."/>
            <person name="Calhoun S."/>
            <person name="Haridas S."/>
            <person name="Kuo A."/>
            <person name="Mondo S."/>
            <person name="Pangilinan J."/>
            <person name="Riley R."/>
            <person name="Labutti K."/>
            <person name="Andreopoulos B."/>
            <person name="Lipzen A."/>
            <person name="Chen C."/>
            <person name="Yanf M."/>
            <person name="Daum C."/>
            <person name="Ng V."/>
            <person name="Clum A."/>
            <person name="Ohm R."/>
            <person name="Martin F."/>
            <person name="Silar P."/>
            <person name="Natvig D."/>
            <person name="Lalanne C."/>
            <person name="Gautier V."/>
            <person name="Ament-Velasquez S.L."/>
            <person name="Kruys A."/>
            <person name="Hutchinson M.I."/>
            <person name="Powell A.J."/>
            <person name="Barry K."/>
            <person name="Miller A.N."/>
            <person name="Grigoriev I.V."/>
            <person name="Debuchy R."/>
            <person name="Gladieux P."/>
            <person name="Thoren M.H."/>
            <person name="Johannesson H."/>
        </authorList>
    </citation>
    <scope>NUCLEOTIDE SEQUENCE</scope>
    <source>
        <strain evidence="9">CBS 990.96</strain>
    </source>
</reference>
<comment type="caution">
    <text evidence="9">The sequence shown here is derived from an EMBL/GenBank/DDBJ whole genome shotgun (WGS) entry which is preliminary data.</text>
</comment>
<organism evidence="9 10">
    <name type="scientific">Podospora fimiseda</name>
    <dbReference type="NCBI Taxonomy" id="252190"/>
    <lineage>
        <taxon>Eukaryota</taxon>
        <taxon>Fungi</taxon>
        <taxon>Dikarya</taxon>
        <taxon>Ascomycota</taxon>
        <taxon>Pezizomycotina</taxon>
        <taxon>Sordariomycetes</taxon>
        <taxon>Sordariomycetidae</taxon>
        <taxon>Sordariales</taxon>
        <taxon>Podosporaceae</taxon>
        <taxon>Podospora</taxon>
    </lineage>
</organism>
<gene>
    <name evidence="9" type="ORF">QBC38DRAFT_369679</name>
</gene>
<feature type="transmembrane region" description="Helical" evidence="8">
    <location>
        <begin position="151"/>
        <end position="174"/>
    </location>
</feature>
<evidence type="ECO:0000313" key="10">
    <source>
        <dbReference type="Proteomes" id="UP001301958"/>
    </source>
</evidence>
<feature type="region of interest" description="Disordered" evidence="7">
    <location>
        <begin position="1"/>
        <end position="25"/>
    </location>
</feature>
<keyword evidence="10" id="KW-1185">Reference proteome</keyword>
<sequence>MTIHNTDFGSDEIEMEPVGSRPIVPTTVKNEAQQPISRPGWLKRNLNKLNRFITPVDEWVGRSFVGRLFHLKGSGGIKEIQDAYFSTELRAGLTTFATMSYIIAVNSSILADTGFDCYCEKPLDSQGNCINAEEWTACYDEVRLDLITATAAVAAFSSILFGLLTNMPVCLAPGMGLNAYFTYQVVGAKGTGSISYRVALTAVFIEGWIFLFLALTGMRHWLVKIIPGTIKTASGVGIGLFLTLIGMSYASGIGIITGAVSTPLAIGGCPADALNTSGECESGIMTNPKMWLGILVGGLLTVFLMAFRVRAAIVIGIALVSILSWPRNTAVTYFPDTSEGNRRFDYFRQVVTFHPLQHTALQQDWDIFGQSGAKFAIALFTFLYVDIIDCTATLYSMARFCSRVRKSESEFPRSTVAFSVDAICISLGSLLGCSPVTAFIESGAGIAEGGRTGLTAITAGFCFFISVFFAPIFASIPPWATGCTLMLVGCLMIRQVTKINWAYIGDAVPSFVTLAFIPFNYSVAYGLIAGLFTYVTLNLSIWIVIKISRNTIVPKDYDMKEYWTWNPSGEQPWIVRAVKKLRFWFSKIRKQRDSTFQLGSANDSSSSRYRDPAPFTMVTTEDKVPPRPSSPHPVYYQRR</sequence>